<evidence type="ECO:0000313" key="2">
    <source>
        <dbReference type="EMBL" id="CAB9492268.1"/>
    </source>
</evidence>
<feature type="signal peptide" evidence="1">
    <location>
        <begin position="1"/>
        <end position="28"/>
    </location>
</feature>
<evidence type="ECO:0000313" key="3">
    <source>
        <dbReference type="Proteomes" id="UP000509458"/>
    </source>
</evidence>
<gene>
    <name evidence="2" type="ORF">ALFOR1_10211</name>
</gene>
<feature type="chain" id="PRO_5029623344" description="Lipoprotein" evidence="1">
    <location>
        <begin position="29"/>
        <end position="204"/>
    </location>
</feature>
<dbReference type="EMBL" id="LR812090">
    <property type="protein sequence ID" value="CAB9492268.1"/>
    <property type="molecule type" value="Genomic_DNA"/>
</dbReference>
<accession>A0A6T9XWN6</accession>
<reference evidence="2 3" key="1">
    <citation type="submission" date="2020-06" db="EMBL/GenBank/DDBJ databases">
        <authorList>
            <person name="Duchaud E."/>
        </authorList>
    </citation>
    <scope>NUCLEOTIDE SEQUENCE [LARGE SCALE GENOMIC DNA]</scope>
    <source>
        <strain evidence="2">Alteromonas fortis</strain>
    </source>
</reference>
<keyword evidence="1" id="KW-0732">Signal</keyword>
<organism evidence="2 3">
    <name type="scientific">Alteromonas macleodii</name>
    <name type="common">Pseudoalteromonas macleodii</name>
    <dbReference type="NCBI Taxonomy" id="28108"/>
    <lineage>
        <taxon>Bacteria</taxon>
        <taxon>Pseudomonadati</taxon>
        <taxon>Pseudomonadota</taxon>
        <taxon>Gammaproteobacteria</taxon>
        <taxon>Alteromonadales</taxon>
        <taxon>Alteromonadaceae</taxon>
        <taxon>Alteromonas/Salinimonas group</taxon>
        <taxon>Alteromonas</taxon>
    </lineage>
</organism>
<evidence type="ECO:0000256" key="1">
    <source>
        <dbReference type="SAM" id="SignalP"/>
    </source>
</evidence>
<proteinExistence type="predicted"/>
<dbReference type="PROSITE" id="PS51257">
    <property type="entry name" value="PROKAR_LIPOPROTEIN"/>
    <property type="match status" value="1"/>
</dbReference>
<dbReference type="RefSeq" id="WP_179982024.1">
    <property type="nucleotide sequence ID" value="NZ_LR812090.1"/>
</dbReference>
<name>A0A6T9XWN6_ALTMA</name>
<sequence length="204" mass="21969">MKSTSFFSPRIAPSARMIFACCTLLLLAACESTPPELDSSLIPESQRKDYQLTMSKAKACPINLAELIDMRSSKDLLVGSSNVTEDTLYSLLQQSLEAMNVSPDIEAATSVKVVLNRAFVKSLGSNMVATVVLNVLYKPDNADEYSPAATFRGQSVNVNASVSEKESSQIAIDAMKTAIHDATKRIKSSLLPNCGNTLSELEAV</sequence>
<protein>
    <recommendedName>
        <fullName evidence="4">Lipoprotein</fullName>
    </recommendedName>
</protein>
<evidence type="ECO:0008006" key="4">
    <source>
        <dbReference type="Google" id="ProtNLM"/>
    </source>
</evidence>
<dbReference type="Proteomes" id="UP000509458">
    <property type="component" value="Chromosome"/>
</dbReference>
<dbReference type="AlphaFoldDB" id="A0A6T9XWN6"/>